<dbReference type="EMBL" id="BGPR01001094">
    <property type="protein sequence ID" value="GBM45268.1"/>
    <property type="molecule type" value="Genomic_DNA"/>
</dbReference>
<reference evidence="1 2" key="1">
    <citation type="journal article" date="2019" name="Sci. Rep.">
        <title>Orb-weaving spider Araneus ventricosus genome elucidates the spidroin gene catalogue.</title>
        <authorList>
            <person name="Kono N."/>
            <person name="Nakamura H."/>
            <person name="Ohtoshi R."/>
            <person name="Moran D.A.P."/>
            <person name="Shinohara A."/>
            <person name="Yoshida Y."/>
            <person name="Fujiwara M."/>
            <person name="Mori M."/>
            <person name="Tomita M."/>
            <person name="Arakawa K."/>
        </authorList>
    </citation>
    <scope>NUCLEOTIDE SEQUENCE [LARGE SCALE GENOMIC DNA]</scope>
</reference>
<protein>
    <submittedName>
        <fullName evidence="1">Uncharacterized protein</fullName>
    </submittedName>
</protein>
<dbReference type="AlphaFoldDB" id="A0A4Y2FY01"/>
<gene>
    <name evidence="1" type="ORF">AVEN_101222_1</name>
</gene>
<proteinExistence type="predicted"/>
<name>A0A4Y2FY01_ARAVE</name>
<organism evidence="1 2">
    <name type="scientific">Araneus ventricosus</name>
    <name type="common">Orbweaver spider</name>
    <name type="synonym">Epeira ventricosa</name>
    <dbReference type="NCBI Taxonomy" id="182803"/>
    <lineage>
        <taxon>Eukaryota</taxon>
        <taxon>Metazoa</taxon>
        <taxon>Ecdysozoa</taxon>
        <taxon>Arthropoda</taxon>
        <taxon>Chelicerata</taxon>
        <taxon>Arachnida</taxon>
        <taxon>Araneae</taxon>
        <taxon>Araneomorphae</taxon>
        <taxon>Entelegynae</taxon>
        <taxon>Araneoidea</taxon>
        <taxon>Araneidae</taxon>
        <taxon>Araneus</taxon>
    </lineage>
</organism>
<sequence length="73" mass="8169">MERPGAAEMIESKGNSGGAVLQEILLDSDVWCWVFTNSQSMVTSLEWIGNKEGIDGKILNLVEKDYRATFKNF</sequence>
<evidence type="ECO:0000313" key="1">
    <source>
        <dbReference type="EMBL" id="GBM45268.1"/>
    </source>
</evidence>
<keyword evidence="2" id="KW-1185">Reference proteome</keyword>
<comment type="caution">
    <text evidence="1">The sequence shown here is derived from an EMBL/GenBank/DDBJ whole genome shotgun (WGS) entry which is preliminary data.</text>
</comment>
<dbReference type="Proteomes" id="UP000499080">
    <property type="component" value="Unassembled WGS sequence"/>
</dbReference>
<accession>A0A4Y2FY01</accession>
<evidence type="ECO:0000313" key="2">
    <source>
        <dbReference type="Proteomes" id="UP000499080"/>
    </source>
</evidence>